<organism evidence="3">
    <name type="scientific">viral metagenome</name>
    <dbReference type="NCBI Taxonomy" id="1070528"/>
    <lineage>
        <taxon>unclassified sequences</taxon>
        <taxon>metagenomes</taxon>
        <taxon>organismal metagenomes</taxon>
    </lineage>
</organism>
<evidence type="ECO:0000256" key="2">
    <source>
        <dbReference type="SAM" id="MobiDB-lite"/>
    </source>
</evidence>
<dbReference type="AlphaFoldDB" id="A0A6C0IWZ4"/>
<proteinExistence type="predicted"/>
<dbReference type="EMBL" id="MN740283">
    <property type="protein sequence ID" value="QHT97808.1"/>
    <property type="molecule type" value="Genomic_DNA"/>
</dbReference>
<name>A0A6C0IWZ4_9ZZZZ</name>
<protein>
    <submittedName>
        <fullName evidence="3">Uncharacterized protein</fullName>
    </submittedName>
</protein>
<keyword evidence="1" id="KW-0175">Coiled coil</keyword>
<accession>A0A6C0IWZ4</accession>
<sequence length="597" mass="67552">MASQNVPTVTLVDRLPGSEEPSIDPVKAIVTKALGLPPYLNKYWDVIDYYPSKEAPELALAHYNDLYDPSNRLHEPIRKIRGVTVDLKTGAIVADAYGYTQTLPCYEPLTESRGADDPTGSIQVQTEIATYLNDFETAPEEAPKITVGTRSFDKGSTSIFIGYEGALIRIFKWKGQVFFSTHRRINAVRSNWGGRTGFLTLYKQLNGPEPESLFGPEPYSPFCYMFLVVHNDIRIASSTRDNRIVFIGMKKVWDPAKYSQPDGPYAWEGEFQPRLPSPGKEPSAFSPDPNRALIIQPSIDVATANKFLFPNTFARSIPPEAASFGAKDQEIVIDYNEDGTRVDEIYFQRPPNQIKDKRLSGGDFVIVYTRSPQGETIVYRLESSAYEYRVGITGNNPNFYNRFVVEMVKFTRANLDDPNDPIFSYPQYIVKGRPMSLTRPKDRQVYWWSIFYDAVPPSYKDEVDGFWSRYDKDLSKVATFILTDYPKIIDPNNPELQAGEEKAKQILEEVKRINEDTRRRFDDLRKIATGAARNARQSPFSVLRGLLINETGPSLYRMITTVQNIEKLRKRVAERVVSPESLEPAGKSGGSVSTSQL</sequence>
<feature type="region of interest" description="Disordered" evidence="2">
    <location>
        <begin position="576"/>
        <end position="597"/>
    </location>
</feature>
<evidence type="ECO:0000313" key="3">
    <source>
        <dbReference type="EMBL" id="QHT97808.1"/>
    </source>
</evidence>
<evidence type="ECO:0000256" key="1">
    <source>
        <dbReference type="SAM" id="Coils"/>
    </source>
</evidence>
<feature type="coiled-coil region" evidence="1">
    <location>
        <begin position="496"/>
        <end position="527"/>
    </location>
</feature>
<reference evidence="3" key="1">
    <citation type="journal article" date="2020" name="Nature">
        <title>Giant virus diversity and host interactions through global metagenomics.</title>
        <authorList>
            <person name="Schulz F."/>
            <person name="Roux S."/>
            <person name="Paez-Espino D."/>
            <person name="Jungbluth S."/>
            <person name="Walsh D.A."/>
            <person name="Denef V.J."/>
            <person name="McMahon K.D."/>
            <person name="Konstantinidis K.T."/>
            <person name="Eloe-Fadrosh E.A."/>
            <person name="Kyrpides N.C."/>
            <person name="Woyke T."/>
        </authorList>
    </citation>
    <scope>NUCLEOTIDE SEQUENCE</scope>
    <source>
        <strain evidence="3">GVMAG-M-3300025572-1</strain>
    </source>
</reference>